<reference evidence="1" key="2">
    <citation type="submission" date="2022-01" db="EMBL/GenBank/DDBJ databases">
        <authorList>
            <person name="Yamashiro T."/>
            <person name="Shiraishi A."/>
            <person name="Satake H."/>
            <person name="Nakayama K."/>
        </authorList>
    </citation>
    <scope>NUCLEOTIDE SEQUENCE</scope>
</reference>
<gene>
    <name evidence="1" type="ORF">Tco_1091444</name>
</gene>
<proteinExistence type="predicted"/>
<evidence type="ECO:0000313" key="2">
    <source>
        <dbReference type="Proteomes" id="UP001151760"/>
    </source>
</evidence>
<organism evidence="1 2">
    <name type="scientific">Tanacetum coccineum</name>
    <dbReference type="NCBI Taxonomy" id="301880"/>
    <lineage>
        <taxon>Eukaryota</taxon>
        <taxon>Viridiplantae</taxon>
        <taxon>Streptophyta</taxon>
        <taxon>Embryophyta</taxon>
        <taxon>Tracheophyta</taxon>
        <taxon>Spermatophyta</taxon>
        <taxon>Magnoliopsida</taxon>
        <taxon>eudicotyledons</taxon>
        <taxon>Gunneridae</taxon>
        <taxon>Pentapetalae</taxon>
        <taxon>asterids</taxon>
        <taxon>campanulids</taxon>
        <taxon>Asterales</taxon>
        <taxon>Asteraceae</taxon>
        <taxon>Asteroideae</taxon>
        <taxon>Anthemideae</taxon>
        <taxon>Anthemidinae</taxon>
        <taxon>Tanacetum</taxon>
    </lineage>
</organism>
<sequence length="199" mass="23194">MARMAESVIAAGSENRPLMLEKGMYDSWKTQIMLYIKGKENGEMLIDSIKNDLSQEEKLQYDSDFRAVNIILLGLPVDIYTLINHFQTAKEIWDQRRFVTTAKQARDIRIVNFDQLYAFLNTIKKDAKEVREMRQRFPEPLALLENTYNPAPSYNSQQLQYHTQPSEVYQPYQHYQANTPITQQLIQSPPLQSYAPTVV</sequence>
<dbReference type="EMBL" id="BQNB010020435">
    <property type="protein sequence ID" value="GJT95926.1"/>
    <property type="molecule type" value="Genomic_DNA"/>
</dbReference>
<evidence type="ECO:0008006" key="3">
    <source>
        <dbReference type="Google" id="ProtNLM"/>
    </source>
</evidence>
<name>A0ABQ5I714_9ASTR</name>
<evidence type="ECO:0000313" key="1">
    <source>
        <dbReference type="EMBL" id="GJT95926.1"/>
    </source>
</evidence>
<keyword evidence="2" id="KW-1185">Reference proteome</keyword>
<protein>
    <recommendedName>
        <fullName evidence="3">Integrase, catalytic region, zinc finger, CCHC-type, peptidase aspartic, catalytic</fullName>
    </recommendedName>
</protein>
<dbReference type="Proteomes" id="UP001151760">
    <property type="component" value="Unassembled WGS sequence"/>
</dbReference>
<reference evidence="1" key="1">
    <citation type="journal article" date="2022" name="Int. J. Mol. Sci.">
        <title>Draft Genome of Tanacetum Coccineum: Genomic Comparison of Closely Related Tanacetum-Family Plants.</title>
        <authorList>
            <person name="Yamashiro T."/>
            <person name="Shiraishi A."/>
            <person name="Nakayama K."/>
            <person name="Satake H."/>
        </authorList>
    </citation>
    <scope>NUCLEOTIDE SEQUENCE</scope>
</reference>
<comment type="caution">
    <text evidence="1">The sequence shown here is derived from an EMBL/GenBank/DDBJ whole genome shotgun (WGS) entry which is preliminary data.</text>
</comment>
<accession>A0ABQ5I714</accession>